<dbReference type="EMBL" id="BARS01050870">
    <property type="protein sequence ID" value="GAG52024.1"/>
    <property type="molecule type" value="Genomic_DNA"/>
</dbReference>
<reference evidence="1" key="1">
    <citation type="journal article" date="2014" name="Front. Microbiol.">
        <title>High frequency of phylogenetically diverse reductive dehalogenase-homologous genes in deep subseafloor sedimentary metagenomes.</title>
        <authorList>
            <person name="Kawai M."/>
            <person name="Futagami T."/>
            <person name="Toyoda A."/>
            <person name="Takaki Y."/>
            <person name="Nishi S."/>
            <person name="Hori S."/>
            <person name="Arai W."/>
            <person name="Tsubouchi T."/>
            <person name="Morono Y."/>
            <person name="Uchiyama I."/>
            <person name="Ito T."/>
            <person name="Fujiyama A."/>
            <person name="Inagaki F."/>
            <person name="Takami H."/>
        </authorList>
    </citation>
    <scope>NUCLEOTIDE SEQUENCE</scope>
    <source>
        <strain evidence="1">Expedition CK06-06</strain>
    </source>
</reference>
<protein>
    <submittedName>
        <fullName evidence="1">Uncharacterized protein</fullName>
    </submittedName>
</protein>
<gene>
    <name evidence="1" type="ORF">S01H1_75869</name>
</gene>
<dbReference type="AlphaFoldDB" id="X0Y838"/>
<name>X0Y838_9ZZZZ</name>
<proteinExistence type="predicted"/>
<organism evidence="1">
    <name type="scientific">marine sediment metagenome</name>
    <dbReference type="NCBI Taxonomy" id="412755"/>
    <lineage>
        <taxon>unclassified sequences</taxon>
        <taxon>metagenomes</taxon>
        <taxon>ecological metagenomes</taxon>
    </lineage>
</organism>
<sequence>MNKQILLTVDYGDMVKCSEEPYDEKKIAELMEKASSYGVKKILWRVSCGGRSFFQSNVIPPVDDTCGKGQKKTSEILKRLDPLKCAVHSAHENGIQLYGFVTLFDFNIE</sequence>
<evidence type="ECO:0000313" key="1">
    <source>
        <dbReference type="EMBL" id="GAG52024.1"/>
    </source>
</evidence>
<feature type="non-terminal residue" evidence="1">
    <location>
        <position position="109"/>
    </location>
</feature>
<comment type="caution">
    <text evidence="1">The sequence shown here is derived from an EMBL/GenBank/DDBJ whole genome shotgun (WGS) entry which is preliminary data.</text>
</comment>
<accession>X0Y838</accession>